<dbReference type="AlphaFoldDB" id="A0A7J8G9V7"/>
<keyword evidence="3" id="KW-1185">Reference proteome</keyword>
<accession>A0A7J8G9V7</accession>
<proteinExistence type="predicted"/>
<evidence type="ECO:0000256" key="1">
    <source>
        <dbReference type="SAM" id="MobiDB-lite"/>
    </source>
</evidence>
<organism evidence="2 3">
    <name type="scientific">Rousettus aegyptiacus</name>
    <name type="common">Egyptian fruit bat</name>
    <name type="synonym">Pteropus aegyptiacus</name>
    <dbReference type="NCBI Taxonomy" id="9407"/>
    <lineage>
        <taxon>Eukaryota</taxon>
        <taxon>Metazoa</taxon>
        <taxon>Chordata</taxon>
        <taxon>Craniata</taxon>
        <taxon>Vertebrata</taxon>
        <taxon>Euteleostomi</taxon>
        <taxon>Mammalia</taxon>
        <taxon>Eutheria</taxon>
        <taxon>Laurasiatheria</taxon>
        <taxon>Chiroptera</taxon>
        <taxon>Yinpterochiroptera</taxon>
        <taxon>Pteropodoidea</taxon>
        <taxon>Pteropodidae</taxon>
        <taxon>Rousettinae</taxon>
        <taxon>Rousettus</taxon>
    </lineage>
</organism>
<dbReference type="Proteomes" id="UP000593571">
    <property type="component" value="Unassembled WGS sequence"/>
</dbReference>
<evidence type="ECO:0000313" key="3">
    <source>
        <dbReference type="Proteomes" id="UP000593571"/>
    </source>
</evidence>
<reference evidence="2 3" key="1">
    <citation type="journal article" date="2020" name="Nature">
        <title>Six reference-quality genomes reveal evolution of bat adaptations.</title>
        <authorList>
            <person name="Jebb D."/>
            <person name="Huang Z."/>
            <person name="Pippel M."/>
            <person name="Hughes G.M."/>
            <person name="Lavrichenko K."/>
            <person name="Devanna P."/>
            <person name="Winkler S."/>
            <person name="Jermiin L.S."/>
            <person name="Skirmuntt E.C."/>
            <person name="Katzourakis A."/>
            <person name="Burkitt-Gray L."/>
            <person name="Ray D.A."/>
            <person name="Sullivan K.A.M."/>
            <person name="Roscito J.G."/>
            <person name="Kirilenko B.M."/>
            <person name="Davalos L.M."/>
            <person name="Corthals A.P."/>
            <person name="Power M.L."/>
            <person name="Jones G."/>
            <person name="Ransome R.D."/>
            <person name="Dechmann D.K.N."/>
            <person name="Locatelli A.G."/>
            <person name="Puechmaille S.J."/>
            <person name="Fedrigo O."/>
            <person name="Jarvis E.D."/>
            <person name="Hiller M."/>
            <person name="Vernes S.C."/>
            <person name="Myers E.W."/>
            <person name="Teeling E.C."/>
        </authorList>
    </citation>
    <scope>NUCLEOTIDE SEQUENCE [LARGE SCALE GENOMIC DNA]</scope>
    <source>
        <strain evidence="2">MRouAeg1</strain>
        <tissue evidence="2">Muscle</tissue>
    </source>
</reference>
<sequence length="136" mass="15240">MILKLHFPEEGRGDLPIFPNKDLNLGLFLHYQQKHKLSPPQPQIMQSSFPHLGKPEGLMGDLALEKATFIITVSPLPGRREEGHVKMEAEVGVRQPQTKERQEPPEAGGSKDSPLEAWQEPGSAETLISDLWFPEL</sequence>
<protein>
    <submittedName>
        <fullName evidence="2">Uncharacterized protein</fullName>
    </submittedName>
</protein>
<comment type="caution">
    <text evidence="2">The sequence shown here is derived from an EMBL/GenBank/DDBJ whole genome shotgun (WGS) entry which is preliminary data.</text>
</comment>
<name>A0A7J8G9V7_ROUAE</name>
<evidence type="ECO:0000313" key="2">
    <source>
        <dbReference type="EMBL" id="KAF6456904.1"/>
    </source>
</evidence>
<dbReference type="EMBL" id="JACASE010000006">
    <property type="protein sequence ID" value="KAF6456904.1"/>
    <property type="molecule type" value="Genomic_DNA"/>
</dbReference>
<gene>
    <name evidence="2" type="ORF">HJG63_011537</name>
</gene>
<feature type="compositionally biased region" description="Basic and acidic residues" evidence="1">
    <location>
        <begin position="88"/>
        <end position="104"/>
    </location>
</feature>
<feature type="region of interest" description="Disordered" evidence="1">
    <location>
        <begin position="88"/>
        <end position="136"/>
    </location>
</feature>